<dbReference type="PROSITE" id="PS50011">
    <property type="entry name" value="PROTEIN_KINASE_DOM"/>
    <property type="match status" value="1"/>
</dbReference>
<dbReference type="PANTHER" id="PTHR47209">
    <property type="entry name" value="OS06G0639500 PROTEIN"/>
    <property type="match status" value="1"/>
</dbReference>
<dbReference type="SUPFAM" id="SSF56112">
    <property type="entry name" value="Protein kinase-like (PK-like)"/>
    <property type="match status" value="1"/>
</dbReference>
<sequence>MAQDIGTPPVPFDFELLVGDPENLRTVKASSSSTDPWIEPERLKLRHRIGRGPFGDVWLATHHQSTEDYDEYHEVAAKMLPPIREEHMKTALEKFFELYFQCQGAARVFWLLGISILNGRICMIMNFYEGSVGDKMARLREGRISLPDVLRILVNAKSAVLGFRYGIDLAQGILELHSKGILVLNLKPSNVLLDDTDQAILGDVGIPNILFGSSFLSSDTANRLGTPNYMAPEQWEPEVRGPVSFETDSWGFGCTIVEMLIGNQPWYGCPVGEVYRSVVEKYEKPQIPGGLPSSVENVLSGCFEYDLRNRPSMVDILSVFRSWDFNLHLTSKTAFSRMISKLVFDMLRVSWPRNEWECCARNAVVNDGGWRYLGIHKTLAKSSSTGYTQWSLSKDHLEVGDTVRSRKPSNSCNPQNMEVPEGNVVGNADHGFVLVRLHGVHDPVRIHASTLERVTNGLGAGDWVRIKEEDDKHSPVGILHSINREGRVSVGFIGLRTLWKGNCSELEMAESYCVGQFIRLKPNVLSPRFEWLRRRGGGTWATGKISWILPNGCLVVNFPGMLNIWNAPNTYLADPSEVNVVSFKNCPNMIEKYQHVEDHHWAIRPVLIAFGLLSTVKVGMTIGKKIGRNMNVNAMENESQYTDSQNASSPTSTWKSSVANILFREGS</sequence>
<dbReference type="InterPro" id="IPR053293">
    <property type="entry name" value="OCM_Kinase"/>
</dbReference>
<dbReference type="GO" id="GO:0005524">
    <property type="term" value="F:ATP binding"/>
    <property type="evidence" value="ECO:0007669"/>
    <property type="project" value="InterPro"/>
</dbReference>
<evidence type="ECO:0000259" key="1">
    <source>
        <dbReference type="PROSITE" id="PS50011"/>
    </source>
</evidence>
<protein>
    <recommendedName>
        <fullName evidence="1">Protein kinase domain-containing protein</fullName>
    </recommendedName>
</protein>
<dbReference type="Gene3D" id="1.10.510.10">
    <property type="entry name" value="Transferase(Phosphotransferase) domain 1"/>
    <property type="match status" value="1"/>
</dbReference>
<proteinExistence type="predicted"/>
<accession>A0AAQ3P065</accession>
<dbReference type="EMBL" id="CP144699">
    <property type="protein sequence ID" value="WVZ18162.1"/>
    <property type="molecule type" value="Genomic_DNA"/>
</dbReference>
<evidence type="ECO:0000313" key="2">
    <source>
        <dbReference type="EMBL" id="WVZ18162.1"/>
    </source>
</evidence>
<feature type="domain" description="Protein kinase" evidence="1">
    <location>
        <begin position="43"/>
        <end position="324"/>
    </location>
</feature>
<dbReference type="Gene3D" id="3.30.200.20">
    <property type="entry name" value="Phosphorylase Kinase, domain 1"/>
    <property type="match status" value="1"/>
</dbReference>
<dbReference type="Pfam" id="PF07714">
    <property type="entry name" value="PK_Tyr_Ser-Thr"/>
    <property type="match status" value="1"/>
</dbReference>
<dbReference type="PANTHER" id="PTHR47209:SF1">
    <property type="entry name" value="OS06G0639500 PROTEIN"/>
    <property type="match status" value="1"/>
</dbReference>
<dbReference type="InterPro" id="IPR000719">
    <property type="entry name" value="Prot_kinase_dom"/>
</dbReference>
<dbReference type="AlphaFoldDB" id="A0AAQ3P065"/>
<name>A0AAQ3P065_VIGMU</name>
<evidence type="ECO:0000313" key="3">
    <source>
        <dbReference type="Proteomes" id="UP001374535"/>
    </source>
</evidence>
<gene>
    <name evidence="2" type="ORF">V8G54_005484</name>
</gene>
<keyword evidence="3" id="KW-1185">Reference proteome</keyword>
<dbReference type="Proteomes" id="UP001374535">
    <property type="component" value="Chromosome 2"/>
</dbReference>
<reference evidence="2 3" key="1">
    <citation type="journal article" date="2023" name="Life. Sci Alliance">
        <title>Evolutionary insights into 3D genome organization and epigenetic landscape of Vigna mungo.</title>
        <authorList>
            <person name="Junaid A."/>
            <person name="Singh B."/>
            <person name="Bhatia S."/>
        </authorList>
    </citation>
    <scope>NUCLEOTIDE SEQUENCE [LARGE SCALE GENOMIC DNA]</scope>
    <source>
        <strain evidence="2">Urdbean</strain>
    </source>
</reference>
<dbReference type="InterPro" id="IPR011009">
    <property type="entry name" value="Kinase-like_dom_sf"/>
</dbReference>
<dbReference type="InterPro" id="IPR001245">
    <property type="entry name" value="Ser-Thr/Tyr_kinase_cat_dom"/>
</dbReference>
<organism evidence="2 3">
    <name type="scientific">Vigna mungo</name>
    <name type="common">Black gram</name>
    <name type="synonym">Phaseolus mungo</name>
    <dbReference type="NCBI Taxonomy" id="3915"/>
    <lineage>
        <taxon>Eukaryota</taxon>
        <taxon>Viridiplantae</taxon>
        <taxon>Streptophyta</taxon>
        <taxon>Embryophyta</taxon>
        <taxon>Tracheophyta</taxon>
        <taxon>Spermatophyta</taxon>
        <taxon>Magnoliopsida</taxon>
        <taxon>eudicotyledons</taxon>
        <taxon>Gunneridae</taxon>
        <taxon>Pentapetalae</taxon>
        <taxon>rosids</taxon>
        <taxon>fabids</taxon>
        <taxon>Fabales</taxon>
        <taxon>Fabaceae</taxon>
        <taxon>Papilionoideae</taxon>
        <taxon>50 kb inversion clade</taxon>
        <taxon>NPAAA clade</taxon>
        <taxon>indigoferoid/millettioid clade</taxon>
        <taxon>Phaseoleae</taxon>
        <taxon>Vigna</taxon>
    </lineage>
</organism>
<dbReference type="GO" id="GO:0004672">
    <property type="term" value="F:protein kinase activity"/>
    <property type="evidence" value="ECO:0007669"/>
    <property type="project" value="InterPro"/>
</dbReference>